<dbReference type="InterPro" id="IPR023214">
    <property type="entry name" value="HAD_sf"/>
</dbReference>
<reference evidence="2" key="2">
    <citation type="journal article" date="2024" name="Plant">
        <title>Genomic evolution and insights into agronomic trait innovations of Sesamum species.</title>
        <authorList>
            <person name="Miao H."/>
            <person name="Wang L."/>
            <person name="Qu L."/>
            <person name="Liu H."/>
            <person name="Sun Y."/>
            <person name="Le M."/>
            <person name="Wang Q."/>
            <person name="Wei S."/>
            <person name="Zheng Y."/>
            <person name="Lin W."/>
            <person name="Duan Y."/>
            <person name="Cao H."/>
            <person name="Xiong S."/>
            <person name="Wang X."/>
            <person name="Wei L."/>
            <person name="Li C."/>
            <person name="Ma Q."/>
            <person name="Ju M."/>
            <person name="Zhao R."/>
            <person name="Li G."/>
            <person name="Mu C."/>
            <person name="Tian Q."/>
            <person name="Mei H."/>
            <person name="Zhang T."/>
            <person name="Gao T."/>
            <person name="Zhang H."/>
        </authorList>
    </citation>
    <scope>NUCLEOTIDE SEQUENCE</scope>
    <source>
        <strain evidence="2">KEN1</strain>
    </source>
</reference>
<comment type="caution">
    <text evidence="2">The sequence shown here is derived from an EMBL/GenBank/DDBJ whole genome shotgun (WGS) entry which is preliminary data.</text>
</comment>
<evidence type="ECO:0000256" key="1">
    <source>
        <dbReference type="SAM" id="Phobius"/>
    </source>
</evidence>
<reference evidence="2" key="1">
    <citation type="submission" date="2020-06" db="EMBL/GenBank/DDBJ databases">
        <authorList>
            <person name="Li T."/>
            <person name="Hu X."/>
            <person name="Zhang T."/>
            <person name="Song X."/>
            <person name="Zhang H."/>
            <person name="Dai N."/>
            <person name="Sheng W."/>
            <person name="Hou X."/>
            <person name="Wei L."/>
        </authorList>
    </citation>
    <scope>NUCLEOTIDE SEQUENCE</scope>
    <source>
        <strain evidence="2">KEN1</strain>
        <tissue evidence="2">Leaf</tissue>
    </source>
</reference>
<feature type="transmembrane region" description="Helical" evidence="1">
    <location>
        <begin position="35"/>
        <end position="63"/>
    </location>
</feature>
<evidence type="ECO:0000313" key="2">
    <source>
        <dbReference type="EMBL" id="KAL0401249.1"/>
    </source>
</evidence>
<gene>
    <name evidence="2" type="ORF">Slati_4154800</name>
</gene>
<dbReference type="AlphaFoldDB" id="A0AAW2T922"/>
<organism evidence="2">
    <name type="scientific">Sesamum latifolium</name>
    <dbReference type="NCBI Taxonomy" id="2727402"/>
    <lineage>
        <taxon>Eukaryota</taxon>
        <taxon>Viridiplantae</taxon>
        <taxon>Streptophyta</taxon>
        <taxon>Embryophyta</taxon>
        <taxon>Tracheophyta</taxon>
        <taxon>Spermatophyta</taxon>
        <taxon>Magnoliopsida</taxon>
        <taxon>eudicotyledons</taxon>
        <taxon>Gunneridae</taxon>
        <taxon>Pentapetalae</taxon>
        <taxon>asterids</taxon>
        <taxon>lamiids</taxon>
        <taxon>Lamiales</taxon>
        <taxon>Pedaliaceae</taxon>
        <taxon>Sesamum</taxon>
    </lineage>
</organism>
<dbReference type="EMBL" id="JACGWN010000015">
    <property type="protein sequence ID" value="KAL0401249.1"/>
    <property type="molecule type" value="Genomic_DNA"/>
</dbReference>
<dbReference type="PANTHER" id="PTHR31284:SF22">
    <property type="entry name" value="ACID PHOSPHATASE"/>
    <property type="match status" value="1"/>
</dbReference>
<dbReference type="PANTHER" id="PTHR31284">
    <property type="entry name" value="ACID PHOSPHATASE-LIKE PROTEIN"/>
    <property type="match status" value="1"/>
</dbReference>
<dbReference type="Gene3D" id="3.40.50.1000">
    <property type="entry name" value="HAD superfamily/HAD-like"/>
    <property type="match status" value="1"/>
</dbReference>
<keyword evidence="1" id="KW-1133">Transmembrane helix</keyword>
<dbReference type="Pfam" id="PF03767">
    <property type="entry name" value="Acid_phosphat_B"/>
    <property type="match status" value="1"/>
</dbReference>
<keyword evidence="1" id="KW-0812">Transmembrane</keyword>
<sequence length="335" mass="38296">MSAYGHEMEREYSAQSLLTRGSSEMGSQYTTEAGIYMSASAATVFISGLVTVGISVVSLLIALTVMLNSCQSRNSGVLEMYRNTHNYDYCRNFALHAELNSLGADLFPEICKDINIQYIKEGQYKRDLNITVGIAEGFFSSLRPQNDGRDVVLMDADDLLGSETLVVNDMTNWIKKDALHESIRDANYLKHIFAMELCLKLQSSRWPLILFSRRPEKLRNTTVEHLMSMGCHGWSSLIMRIDDETLMDFQEFLSRRRTMLQQEGFRIMAVISSQMDALSAGDHVFKLPNPFFRYNMEDHGEIHPIQTKNSSVAFTIFCYDAERSEVFIFVLRRYL</sequence>
<name>A0AAW2T922_9LAMI</name>
<dbReference type="InterPro" id="IPR005519">
    <property type="entry name" value="Acid_phosphat_B-like"/>
</dbReference>
<accession>A0AAW2T922</accession>
<proteinExistence type="predicted"/>
<keyword evidence="1" id="KW-0472">Membrane</keyword>
<evidence type="ECO:0008006" key="3">
    <source>
        <dbReference type="Google" id="ProtNLM"/>
    </source>
</evidence>
<protein>
    <recommendedName>
        <fullName evidence="3">Acid phosphatase</fullName>
    </recommendedName>
</protein>